<dbReference type="GO" id="GO:0015288">
    <property type="term" value="F:porin activity"/>
    <property type="evidence" value="ECO:0007669"/>
    <property type="project" value="UniProtKB-KW"/>
</dbReference>
<evidence type="ECO:0000313" key="5">
    <source>
        <dbReference type="EMBL" id="VVC75633.1"/>
    </source>
</evidence>
<evidence type="ECO:0000256" key="3">
    <source>
        <dbReference type="SAM" id="SignalP"/>
    </source>
</evidence>
<dbReference type="EMBL" id="LR699119">
    <property type="protein sequence ID" value="VVC75633.1"/>
    <property type="molecule type" value="Genomic_DNA"/>
</dbReference>
<evidence type="ECO:0000313" key="6">
    <source>
        <dbReference type="Proteomes" id="UP000324194"/>
    </source>
</evidence>
<evidence type="ECO:0000259" key="4">
    <source>
        <dbReference type="Pfam" id="PF01389"/>
    </source>
</evidence>
<feature type="chain" id="PRO_5022956180" description="Outer membrane protein OmpA-like transmembrane domain-containing protein" evidence="3">
    <location>
        <begin position="27"/>
        <end position="284"/>
    </location>
</feature>
<organism evidence="5 6">
    <name type="scientific">Aquicella siphonis</name>
    <dbReference type="NCBI Taxonomy" id="254247"/>
    <lineage>
        <taxon>Bacteria</taxon>
        <taxon>Pseudomonadati</taxon>
        <taxon>Pseudomonadota</taxon>
        <taxon>Gammaproteobacteria</taxon>
        <taxon>Legionellales</taxon>
        <taxon>Coxiellaceae</taxon>
        <taxon>Aquicella</taxon>
    </lineage>
</organism>
<proteinExistence type="inferred from homology"/>
<dbReference type="AlphaFoldDB" id="A0A5E4PH03"/>
<feature type="domain" description="Outer membrane protein OmpA-like transmembrane" evidence="4">
    <location>
        <begin position="91"/>
        <end position="280"/>
    </location>
</feature>
<keyword evidence="2" id="KW-0406">Ion transport</keyword>
<name>A0A5E4PH03_9COXI</name>
<keyword evidence="3" id="KW-0732">Signal</keyword>
<dbReference type="GO" id="GO:0046930">
    <property type="term" value="C:pore complex"/>
    <property type="evidence" value="ECO:0007669"/>
    <property type="project" value="UniProtKB-KW"/>
</dbReference>
<dbReference type="RefSeq" id="WP_148338924.1">
    <property type="nucleotide sequence ID" value="NZ_LR699119.1"/>
</dbReference>
<reference evidence="5 6" key="1">
    <citation type="submission" date="2019-08" db="EMBL/GenBank/DDBJ databases">
        <authorList>
            <person name="Guy L."/>
        </authorList>
    </citation>
    <scope>NUCLEOTIDE SEQUENCE [LARGE SCALE GENOMIC DNA]</scope>
    <source>
        <strain evidence="5 6">SGT-108</strain>
    </source>
</reference>
<dbReference type="Gene3D" id="2.40.160.20">
    <property type="match status" value="1"/>
</dbReference>
<dbReference type="Pfam" id="PF01389">
    <property type="entry name" value="OmpA_membrane"/>
    <property type="match status" value="1"/>
</dbReference>
<feature type="signal peptide" evidence="3">
    <location>
        <begin position="1"/>
        <end position="26"/>
    </location>
</feature>
<keyword evidence="2" id="KW-0626">Porin</keyword>
<dbReference type="GO" id="GO:0009279">
    <property type="term" value="C:cell outer membrane"/>
    <property type="evidence" value="ECO:0007669"/>
    <property type="project" value="InterPro"/>
</dbReference>
<protein>
    <recommendedName>
        <fullName evidence="4">Outer membrane protein OmpA-like transmembrane domain-containing protein</fullName>
    </recommendedName>
</protein>
<dbReference type="InterPro" id="IPR011250">
    <property type="entry name" value="OMP/PagP_B-barrel"/>
</dbReference>
<dbReference type="KEGG" id="asip:AQUSIP_09230"/>
<accession>A0A5E4PH03</accession>
<evidence type="ECO:0000256" key="2">
    <source>
        <dbReference type="ARBA" id="ARBA00023114"/>
    </source>
</evidence>
<evidence type="ECO:0000256" key="1">
    <source>
        <dbReference type="ARBA" id="ARBA00005710"/>
    </source>
</evidence>
<keyword evidence="6" id="KW-1185">Reference proteome</keyword>
<sequence length="284" mass="30171">MRHSRIALFAALSAAALGTVSSSLYAGSMGYYIGIQGGYTATNASDLPESDVLPDFTQVAATIPGSSVMVNNSSVTISSLGVNSIDVTSFVNKTKDNVFTGRLFFGYQFYSNLAIELGYTNFRSTSLSYDASLNAATTLSLDNSAPMPATLAVESDSRHDSMQQDAIDLVFKGILPMNYGIDLFAKVGGVWLYTRTQTDITISGISSITINGTASQINPPAAYTITTKKRSGKVYPTVTVGIDYYFIPDMALELGLTRITGNAGGSSNNMDFVSAGVFYNIKAL</sequence>
<dbReference type="Proteomes" id="UP000324194">
    <property type="component" value="Chromosome 1"/>
</dbReference>
<gene>
    <name evidence="5" type="ORF">AQUSIP_09230</name>
</gene>
<dbReference type="InterPro" id="IPR000498">
    <property type="entry name" value="OmpA-like_TM_dom"/>
</dbReference>
<keyword evidence="2" id="KW-0813">Transport</keyword>
<comment type="similarity">
    <text evidence="1">Belongs to the outer membrane OOP (TC 1.B.6) superfamily. OmpA family.</text>
</comment>
<dbReference type="SUPFAM" id="SSF56925">
    <property type="entry name" value="OMPA-like"/>
    <property type="match status" value="1"/>
</dbReference>
<keyword evidence="2" id="KW-0812">Transmembrane</keyword>